<comment type="similarity">
    <text evidence="3 8">Belongs to the inositol monophosphatase superfamily.</text>
</comment>
<dbReference type="InterPro" id="IPR020550">
    <property type="entry name" value="Inositol_monophosphatase_CS"/>
</dbReference>
<dbReference type="CDD" id="cd01639">
    <property type="entry name" value="IMPase"/>
    <property type="match status" value="1"/>
</dbReference>
<dbReference type="Gene3D" id="3.40.190.80">
    <property type="match status" value="1"/>
</dbReference>
<evidence type="ECO:0000256" key="1">
    <source>
        <dbReference type="ARBA" id="ARBA00001033"/>
    </source>
</evidence>
<dbReference type="FunFam" id="3.40.190.80:FF:000002">
    <property type="entry name" value="Inositol-1-monophosphatase"/>
    <property type="match status" value="1"/>
</dbReference>
<keyword evidence="5 8" id="KW-0378">Hydrolase</keyword>
<protein>
    <recommendedName>
        <fullName evidence="8">Inositol-1-monophosphatase</fullName>
        <ecNumber evidence="8">3.1.3.25</ecNumber>
    </recommendedName>
</protein>
<evidence type="ECO:0000256" key="6">
    <source>
        <dbReference type="ARBA" id="ARBA00022842"/>
    </source>
</evidence>
<dbReference type="GO" id="GO:0007165">
    <property type="term" value="P:signal transduction"/>
    <property type="evidence" value="ECO:0007669"/>
    <property type="project" value="TreeGrafter"/>
</dbReference>
<evidence type="ECO:0000313" key="9">
    <source>
        <dbReference type="EMBL" id="GFO58091.1"/>
    </source>
</evidence>
<dbReference type="GO" id="GO:0046872">
    <property type="term" value="F:metal ion binding"/>
    <property type="evidence" value="ECO:0007669"/>
    <property type="project" value="UniProtKB-KW"/>
</dbReference>
<dbReference type="GO" id="GO:0008934">
    <property type="term" value="F:inositol monophosphate 1-phosphatase activity"/>
    <property type="evidence" value="ECO:0007669"/>
    <property type="project" value="InterPro"/>
</dbReference>
<dbReference type="Gene3D" id="3.30.540.10">
    <property type="entry name" value="Fructose-1,6-Bisphosphatase, subunit A, domain 1"/>
    <property type="match status" value="1"/>
</dbReference>
<dbReference type="InterPro" id="IPR020583">
    <property type="entry name" value="Inositol_monoP_metal-BS"/>
</dbReference>
<evidence type="ECO:0000256" key="5">
    <source>
        <dbReference type="ARBA" id="ARBA00022801"/>
    </source>
</evidence>
<sequence length="269" mass="29413">MPTEQELEQFLKTAKAAAQEAGRLQKSRLWSDFAVDFKGEIDLVTEVDRACEELIVSQLAAAFPGHSFLAEEEGFQRGDSPYKWIIDPLDGTTNFAHGFPWFCVSIALEFQGAVVLGVIYHCMMDELFTAVKGGGAFLNGRPIRVSSRSPLRRALVATGFPYDVARDNENNFGNFVELQLAARGVRRAGAAALDLAYVAAGRLDGYWEVKLKPWDVAAGTLLVTEAGGRVTNQGGEGYTVYDHRILASNGAIHDEMLEALTRARAARPD</sequence>
<evidence type="ECO:0000256" key="2">
    <source>
        <dbReference type="ARBA" id="ARBA00001946"/>
    </source>
</evidence>
<name>A0A6V8MDN6_9BACT</name>
<keyword evidence="6 7" id="KW-0460">Magnesium</keyword>
<dbReference type="EMBL" id="BLXX01000001">
    <property type="protein sequence ID" value="GFO58091.1"/>
    <property type="molecule type" value="Genomic_DNA"/>
</dbReference>
<dbReference type="GO" id="GO:0006020">
    <property type="term" value="P:inositol metabolic process"/>
    <property type="evidence" value="ECO:0007669"/>
    <property type="project" value="TreeGrafter"/>
</dbReference>
<feature type="binding site" evidence="7">
    <location>
        <position position="90"/>
    </location>
    <ligand>
        <name>Mg(2+)</name>
        <dbReference type="ChEBI" id="CHEBI:18420"/>
        <label>2</label>
    </ligand>
</feature>
<evidence type="ECO:0000313" key="10">
    <source>
        <dbReference type="Proteomes" id="UP000556026"/>
    </source>
</evidence>
<dbReference type="Proteomes" id="UP000556026">
    <property type="component" value="Unassembled WGS sequence"/>
</dbReference>
<dbReference type="FunFam" id="3.30.540.10:FF:000003">
    <property type="entry name" value="Inositol-1-monophosphatase"/>
    <property type="match status" value="1"/>
</dbReference>
<comment type="cofactor">
    <cofactor evidence="2 7 8">
        <name>Mg(2+)</name>
        <dbReference type="ChEBI" id="CHEBI:18420"/>
    </cofactor>
</comment>
<feature type="binding site" evidence="7">
    <location>
        <position position="87"/>
    </location>
    <ligand>
        <name>Mg(2+)</name>
        <dbReference type="ChEBI" id="CHEBI:18420"/>
        <label>1</label>
        <note>catalytic</note>
    </ligand>
</feature>
<dbReference type="InterPro" id="IPR000760">
    <property type="entry name" value="Inositol_monophosphatase-like"/>
</dbReference>
<dbReference type="PRINTS" id="PR00377">
    <property type="entry name" value="IMPHPHTASES"/>
</dbReference>
<accession>A0A6V8MDN6</accession>
<organism evidence="9 10">
    <name type="scientific">Geomonas silvestris</name>
    <dbReference type="NCBI Taxonomy" id="2740184"/>
    <lineage>
        <taxon>Bacteria</taxon>
        <taxon>Pseudomonadati</taxon>
        <taxon>Thermodesulfobacteriota</taxon>
        <taxon>Desulfuromonadia</taxon>
        <taxon>Geobacterales</taxon>
        <taxon>Geobacteraceae</taxon>
        <taxon>Geomonas</taxon>
    </lineage>
</organism>
<dbReference type="SUPFAM" id="SSF56655">
    <property type="entry name" value="Carbohydrate phosphatase"/>
    <property type="match status" value="1"/>
</dbReference>
<keyword evidence="4 7" id="KW-0479">Metal-binding</keyword>
<reference evidence="10" key="1">
    <citation type="submission" date="2020-06" db="EMBL/GenBank/DDBJ databases">
        <title>Draft genomic sequence of Geomonas sp. Red330.</title>
        <authorList>
            <person name="Itoh H."/>
            <person name="Zhenxing X."/>
            <person name="Ushijima N."/>
            <person name="Masuda Y."/>
            <person name="Shiratori Y."/>
            <person name="Senoo K."/>
        </authorList>
    </citation>
    <scope>NUCLEOTIDE SEQUENCE [LARGE SCALE GENOMIC DNA]</scope>
    <source>
        <strain evidence="10">Red330</strain>
    </source>
</reference>
<comment type="catalytic activity">
    <reaction evidence="1 8">
        <text>a myo-inositol phosphate + H2O = myo-inositol + phosphate</text>
        <dbReference type="Rhea" id="RHEA:24056"/>
        <dbReference type="ChEBI" id="CHEBI:15377"/>
        <dbReference type="ChEBI" id="CHEBI:17268"/>
        <dbReference type="ChEBI" id="CHEBI:43474"/>
        <dbReference type="ChEBI" id="CHEBI:84139"/>
        <dbReference type="EC" id="3.1.3.25"/>
    </reaction>
</comment>
<evidence type="ECO:0000256" key="3">
    <source>
        <dbReference type="ARBA" id="ARBA00009759"/>
    </source>
</evidence>
<proteinExistence type="inferred from homology"/>
<dbReference type="EC" id="3.1.3.25" evidence="8"/>
<feature type="binding site" evidence="7">
    <location>
        <position position="89"/>
    </location>
    <ligand>
        <name>Mg(2+)</name>
        <dbReference type="ChEBI" id="CHEBI:18420"/>
        <label>1</label>
        <note>catalytic</note>
    </ligand>
</feature>
<gene>
    <name evidence="9" type="primary">hisN</name>
    <name evidence="9" type="ORF">GMST_04160</name>
</gene>
<dbReference type="AlphaFoldDB" id="A0A6V8MDN6"/>
<dbReference type="PANTHER" id="PTHR20854">
    <property type="entry name" value="INOSITOL MONOPHOSPHATASE"/>
    <property type="match status" value="1"/>
</dbReference>
<evidence type="ECO:0000256" key="7">
    <source>
        <dbReference type="PIRSR" id="PIRSR600760-2"/>
    </source>
</evidence>
<dbReference type="Pfam" id="PF00459">
    <property type="entry name" value="Inositol_P"/>
    <property type="match status" value="1"/>
</dbReference>
<dbReference type="InterPro" id="IPR033942">
    <property type="entry name" value="IMPase"/>
</dbReference>
<dbReference type="PRINTS" id="PR01959">
    <property type="entry name" value="SBIMPHPHTASE"/>
</dbReference>
<dbReference type="GO" id="GO:0046854">
    <property type="term" value="P:phosphatidylinositol phosphate biosynthetic process"/>
    <property type="evidence" value="ECO:0007669"/>
    <property type="project" value="InterPro"/>
</dbReference>
<feature type="binding site" evidence="7">
    <location>
        <position position="215"/>
    </location>
    <ligand>
        <name>Mg(2+)</name>
        <dbReference type="ChEBI" id="CHEBI:18420"/>
        <label>1</label>
        <note>catalytic</note>
    </ligand>
</feature>
<dbReference type="InterPro" id="IPR022337">
    <property type="entry name" value="Inositol_monophosphatase_SuhB"/>
</dbReference>
<dbReference type="PROSITE" id="PS00629">
    <property type="entry name" value="IMP_1"/>
    <property type="match status" value="1"/>
</dbReference>
<dbReference type="PANTHER" id="PTHR20854:SF4">
    <property type="entry name" value="INOSITOL-1-MONOPHOSPHATASE-RELATED"/>
    <property type="match status" value="1"/>
</dbReference>
<dbReference type="PROSITE" id="PS00630">
    <property type="entry name" value="IMP_2"/>
    <property type="match status" value="1"/>
</dbReference>
<dbReference type="RefSeq" id="WP_183352938.1">
    <property type="nucleotide sequence ID" value="NZ_BLXX01000001.1"/>
</dbReference>
<comment type="caution">
    <text evidence="9">The sequence shown here is derived from an EMBL/GenBank/DDBJ whole genome shotgun (WGS) entry which is preliminary data.</text>
</comment>
<keyword evidence="10" id="KW-1185">Reference proteome</keyword>
<evidence type="ECO:0000256" key="4">
    <source>
        <dbReference type="ARBA" id="ARBA00022723"/>
    </source>
</evidence>
<feature type="binding site" evidence="7">
    <location>
        <position position="71"/>
    </location>
    <ligand>
        <name>Mg(2+)</name>
        <dbReference type="ChEBI" id="CHEBI:18420"/>
        <label>1</label>
        <note>catalytic</note>
    </ligand>
</feature>
<evidence type="ECO:0000256" key="8">
    <source>
        <dbReference type="RuleBase" id="RU364068"/>
    </source>
</evidence>